<sequence>VEHGEGLKLRAPLGQAFDLLIKSGLKLNRRRMNLAPVVLKFKFADLTCRTAFLLALLLAAPALGQEASNIDSFEAATVSLGFPSSDGDYHLVQASRDLQKWVIVGQYPGNGKPAQFKDLRSQLGDTHFYRVVTKSEPFPDGLLDREWKLVALHEADEIIQPKKGRTHSMTLSRDKRVAGRNDCNGYSGSYSMVKGNWLKFGKGFLSTKMLCMPGSLDFKFFKSLHASKGFEVDGNKLKIYYGENTEDWMEFEDKT</sequence>
<dbReference type="EMBL" id="UINC01045273">
    <property type="protein sequence ID" value="SVB51834.1"/>
    <property type="molecule type" value="Genomic_DNA"/>
</dbReference>
<dbReference type="Gene3D" id="2.40.128.270">
    <property type="match status" value="1"/>
</dbReference>
<gene>
    <name evidence="2" type="ORF">METZ01_LOCUS204688</name>
</gene>
<dbReference type="InterPro" id="IPR005184">
    <property type="entry name" value="DUF306_Meta_HslJ"/>
</dbReference>
<accession>A0A382ENT8</accession>
<evidence type="ECO:0000259" key="1">
    <source>
        <dbReference type="Pfam" id="PF03724"/>
    </source>
</evidence>
<feature type="domain" description="DUF306" evidence="1">
    <location>
        <begin position="142"/>
        <end position="246"/>
    </location>
</feature>
<dbReference type="AlphaFoldDB" id="A0A382ENT8"/>
<organism evidence="2">
    <name type="scientific">marine metagenome</name>
    <dbReference type="NCBI Taxonomy" id="408172"/>
    <lineage>
        <taxon>unclassified sequences</taxon>
        <taxon>metagenomes</taxon>
        <taxon>ecological metagenomes</taxon>
    </lineage>
</organism>
<protein>
    <recommendedName>
        <fullName evidence="1">DUF306 domain-containing protein</fullName>
    </recommendedName>
</protein>
<proteinExistence type="predicted"/>
<dbReference type="InterPro" id="IPR038670">
    <property type="entry name" value="HslJ-like_sf"/>
</dbReference>
<evidence type="ECO:0000313" key="2">
    <source>
        <dbReference type="EMBL" id="SVB51834.1"/>
    </source>
</evidence>
<dbReference type="Pfam" id="PF03724">
    <property type="entry name" value="META"/>
    <property type="match status" value="1"/>
</dbReference>
<name>A0A382ENT8_9ZZZZ</name>
<feature type="non-terminal residue" evidence="2">
    <location>
        <position position="1"/>
    </location>
</feature>
<reference evidence="2" key="1">
    <citation type="submission" date="2018-05" db="EMBL/GenBank/DDBJ databases">
        <authorList>
            <person name="Lanie J.A."/>
            <person name="Ng W.-L."/>
            <person name="Kazmierczak K.M."/>
            <person name="Andrzejewski T.M."/>
            <person name="Davidsen T.M."/>
            <person name="Wayne K.J."/>
            <person name="Tettelin H."/>
            <person name="Glass J.I."/>
            <person name="Rusch D."/>
            <person name="Podicherti R."/>
            <person name="Tsui H.-C.T."/>
            <person name="Winkler M.E."/>
        </authorList>
    </citation>
    <scope>NUCLEOTIDE SEQUENCE</scope>
</reference>